<dbReference type="Gene3D" id="1.20.1600.10">
    <property type="entry name" value="Outer membrane efflux proteins (OEP)"/>
    <property type="match status" value="1"/>
</dbReference>
<sequence>MIKLLLLLVPVFIYAENLKSLLEYANKNNNLVISKKLTQDAKAKEVDSRESSFYPTIDVGSSLQSLNERSPFTPGVVYSGYAKVGFDIYDGGRKSSMTEQKISEHKASNFDVEAMKNSITLQIVQDFYTLKSLEASLLSRDDAKKSLMAQLERMQRFYSAKVATKDDVDRLQSAYDTNIYEIESIKLQIFSVKKSLELKVTKEIGTLDDSKFKELVQSEYELSESIKSLIATQNSILKTAEAISSSYYPQVRVEDTYSLYGYDKTDALHPEGADNQNKLLLTLNLRVFDNASIKKEKEAVVINAQALGSEIEYKKHEQKLQYEVALSRINTSKVKIISAKSALVSANSAFELISKKYDAGIVDNIVYLDALNTQTNAKALYETSLNDLEIAYAVYYYYAGKNIEEFLQ</sequence>
<keyword evidence="4" id="KW-1134">Transmembrane beta strand</keyword>
<keyword evidence="6" id="KW-0472">Membrane</keyword>
<accession>A0A7S7LU29</accession>
<evidence type="ECO:0000313" key="9">
    <source>
        <dbReference type="Proteomes" id="UP000593994"/>
    </source>
</evidence>
<evidence type="ECO:0000256" key="1">
    <source>
        <dbReference type="ARBA" id="ARBA00004442"/>
    </source>
</evidence>
<dbReference type="Pfam" id="PF02321">
    <property type="entry name" value="OEP"/>
    <property type="match status" value="1"/>
</dbReference>
<comment type="subcellular location">
    <subcellularLocation>
        <location evidence="1">Cell outer membrane</location>
    </subcellularLocation>
</comment>
<evidence type="ECO:0000256" key="4">
    <source>
        <dbReference type="ARBA" id="ARBA00022452"/>
    </source>
</evidence>
<dbReference type="GO" id="GO:0009279">
    <property type="term" value="C:cell outer membrane"/>
    <property type="evidence" value="ECO:0007669"/>
    <property type="project" value="UniProtKB-SubCell"/>
</dbReference>
<dbReference type="KEGG" id="sbal:HUE88_09585"/>
<dbReference type="SUPFAM" id="SSF56954">
    <property type="entry name" value="Outer membrane efflux proteins (OEP)"/>
    <property type="match status" value="1"/>
</dbReference>
<name>A0A7S7LU29_9BACT</name>
<evidence type="ECO:0000256" key="7">
    <source>
        <dbReference type="ARBA" id="ARBA00023237"/>
    </source>
</evidence>
<dbReference type="GO" id="GO:1990281">
    <property type="term" value="C:efflux pump complex"/>
    <property type="evidence" value="ECO:0007669"/>
    <property type="project" value="TreeGrafter"/>
</dbReference>
<reference evidence="8 9" key="1">
    <citation type="submission" date="2020-05" db="EMBL/GenBank/DDBJ databases">
        <title>Sulfurimonas marisnigri, sp. nov., and Sulfurimonas baltica, sp. nov., manganese oxide reducing chemolithoautotrophs of the class Epsilonproteobacteria isolated from the pelagic redoxclines of the Black and Baltic Seas and emended description of the genus Sulfurimonas.</title>
        <authorList>
            <person name="Henkel J.V."/>
            <person name="Laudan C."/>
            <person name="Werner J."/>
            <person name="Neu T."/>
            <person name="Plewe S."/>
            <person name="Sproer C."/>
            <person name="Bunk B."/>
            <person name="Schulz-Vogt H.N."/>
        </authorList>
    </citation>
    <scope>NUCLEOTIDE SEQUENCE [LARGE SCALE GENOMIC DNA]</scope>
    <source>
        <strain evidence="8 9">GD2</strain>
    </source>
</reference>
<keyword evidence="3" id="KW-0813">Transport</keyword>
<dbReference type="EMBL" id="CP054492">
    <property type="protein sequence ID" value="QOY51370.1"/>
    <property type="molecule type" value="Genomic_DNA"/>
</dbReference>
<comment type="similarity">
    <text evidence="2">Belongs to the outer membrane factor (OMF) (TC 1.B.17) family.</text>
</comment>
<keyword evidence="5" id="KW-0812">Transmembrane</keyword>
<dbReference type="GO" id="GO:0015562">
    <property type="term" value="F:efflux transmembrane transporter activity"/>
    <property type="evidence" value="ECO:0007669"/>
    <property type="project" value="InterPro"/>
</dbReference>
<organism evidence="8 9">
    <name type="scientific">Candidatus Sulfurimonas baltica</name>
    <dbReference type="NCBI Taxonomy" id="2740404"/>
    <lineage>
        <taxon>Bacteria</taxon>
        <taxon>Pseudomonadati</taxon>
        <taxon>Campylobacterota</taxon>
        <taxon>Epsilonproteobacteria</taxon>
        <taxon>Campylobacterales</taxon>
        <taxon>Sulfurimonadaceae</taxon>
        <taxon>Sulfurimonas</taxon>
    </lineage>
</organism>
<dbReference type="InterPro" id="IPR003423">
    <property type="entry name" value="OMP_efflux"/>
</dbReference>
<keyword evidence="9" id="KW-1185">Reference proteome</keyword>
<dbReference type="GO" id="GO:0015288">
    <property type="term" value="F:porin activity"/>
    <property type="evidence" value="ECO:0007669"/>
    <property type="project" value="TreeGrafter"/>
</dbReference>
<dbReference type="AlphaFoldDB" id="A0A7S7LU29"/>
<evidence type="ECO:0000256" key="2">
    <source>
        <dbReference type="ARBA" id="ARBA00007613"/>
    </source>
</evidence>
<dbReference type="InterPro" id="IPR051906">
    <property type="entry name" value="TolC-like"/>
</dbReference>
<proteinExistence type="inferred from homology"/>
<evidence type="ECO:0000256" key="3">
    <source>
        <dbReference type="ARBA" id="ARBA00022448"/>
    </source>
</evidence>
<protein>
    <submittedName>
        <fullName evidence="8">TolC family protein</fullName>
    </submittedName>
</protein>
<evidence type="ECO:0000256" key="6">
    <source>
        <dbReference type="ARBA" id="ARBA00023136"/>
    </source>
</evidence>
<dbReference type="RefSeq" id="WP_194368484.1">
    <property type="nucleotide sequence ID" value="NZ_CP054492.1"/>
</dbReference>
<evidence type="ECO:0000313" key="8">
    <source>
        <dbReference type="EMBL" id="QOY51370.1"/>
    </source>
</evidence>
<keyword evidence="7" id="KW-0998">Cell outer membrane</keyword>
<dbReference type="PANTHER" id="PTHR30026">
    <property type="entry name" value="OUTER MEMBRANE PROTEIN TOLC"/>
    <property type="match status" value="1"/>
</dbReference>
<dbReference type="Proteomes" id="UP000593994">
    <property type="component" value="Chromosome"/>
</dbReference>
<gene>
    <name evidence="8" type="ORF">HUE88_09585</name>
</gene>
<dbReference type="PANTHER" id="PTHR30026:SF20">
    <property type="entry name" value="OUTER MEMBRANE PROTEIN TOLC"/>
    <property type="match status" value="1"/>
</dbReference>
<evidence type="ECO:0000256" key="5">
    <source>
        <dbReference type="ARBA" id="ARBA00022692"/>
    </source>
</evidence>